<dbReference type="PROSITE" id="PS50995">
    <property type="entry name" value="HTH_MARR_2"/>
    <property type="match status" value="1"/>
</dbReference>
<dbReference type="RefSeq" id="WP_211977024.1">
    <property type="nucleotide sequence ID" value="NZ_CBFHAM010000047.1"/>
</dbReference>
<protein>
    <submittedName>
        <fullName evidence="5">MarR family transcriptional regulator</fullName>
    </submittedName>
</protein>
<dbReference type="PANTHER" id="PTHR42756:SF1">
    <property type="entry name" value="TRANSCRIPTIONAL REPRESSOR OF EMRAB OPERON"/>
    <property type="match status" value="1"/>
</dbReference>
<keyword evidence="3" id="KW-0804">Transcription</keyword>
<gene>
    <name evidence="5" type="ORF">KE626_31315</name>
</gene>
<evidence type="ECO:0000313" key="5">
    <source>
        <dbReference type="EMBL" id="MBS0031863.1"/>
    </source>
</evidence>
<reference evidence="5 6" key="1">
    <citation type="submission" date="2021-04" db="EMBL/GenBank/DDBJ databases">
        <title>Chitinophaga sp. nov., isolated from the rhizosphere soil.</title>
        <authorList>
            <person name="He S."/>
        </authorList>
    </citation>
    <scope>NUCLEOTIDE SEQUENCE [LARGE SCALE GENOMIC DNA]</scope>
    <source>
        <strain evidence="5 6">2R12</strain>
    </source>
</reference>
<organism evidence="5 6">
    <name type="scientific">Chitinophaga hostae</name>
    <dbReference type="NCBI Taxonomy" id="2831022"/>
    <lineage>
        <taxon>Bacteria</taxon>
        <taxon>Pseudomonadati</taxon>
        <taxon>Bacteroidota</taxon>
        <taxon>Chitinophagia</taxon>
        <taxon>Chitinophagales</taxon>
        <taxon>Chitinophagaceae</taxon>
        <taxon>Chitinophaga</taxon>
    </lineage>
</organism>
<dbReference type="EMBL" id="JAGTXB010000026">
    <property type="protein sequence ID" value="MBS0031863.1"/>
    <property type="molecule type" value="Genomic_DNA"/>
</dbReference>
<dbReference type="InterPro" id="IPR036388">
    <property type="entry name" value="WH-like_DNA-bd_sf"/>
</dbReference>
<accession>A0ABS5J9G6</accession>
<dbReference type="SUPFAM" id="SSF46785">
    <property type="entry name" value="Winged helix' DNA-binding domain"/>
    <property type="match status" value="1"/>
</dbReference>
<feature type="domain" description="HTH marR-type" evidence="4">
    <location>
        <begin position="50"/>
        <end position="183"/>
    </location>
</feature>
<evidence type="ECO:0000259" key="4">
    <source>
        <dbReference type="PROSITE" id="PS50995"/>
    </source>
</evidence>
<evidence type="ECO:0000256" key="2">
    <source>
        <dbReference type="ARBA" id="ARBA00023125"/>
    </source>
</evidence>
<dbReference type="PANTHER" id="PTHR42756">
    <property type="entry name" value="TRANSCRIPTIONAL REGULATOR, MARR"/>
    <property type="match status" value="1"/>
</dbReference>
<name>A0ABS5J9G6_9BACT</name>
<proteinExistence type="predicted"/>
<dbReference type="InterPro" id="IPR036390">
    <property type="entry name" value="WH_DNA-bd_sf"/>
</dbReference>
<evidence type="ECO:0000256" key="3">
    <source>
        <dbReference type="ARBA" id="ARBA00023163"/>
    </source>
</evidence>
<dbReference type="Gene3D" id="1.10.10.10">
    <property type="entry name" value="Winged helix-like DNA-binding domain superfamily/Winged helix DNA-binding domain"/>
    <property type="match status" value="1"/>
</dbReference>
<dbReference type="Proteomes" id="UP000676386">
    <property type="component" value="Unassembled WGS sequence"/>
</dbReference>
<evidence type="ECO:0000313" key="6">
    <source>
        <dbReference type="Proteomes" id="UP000676386"/>
    </source>
</evidence>
<evidence type="ECO:0000256" key="1">
    <source>
        <dbReference type="ARBA" id="ARBA00023015"/>
    </source>
</evidence>
<keyword evidence="1" id="KW-0805">Transcription regulation</keyword>
<sequence length="245" mass="27924">MTTPLVALITEWDHYTTTTTAPTVADFCRQYLQKHPEKTVQEASAAHEADGVLAGLIGKTSGLHTTYARMAVKEIPDIELEWFYLLNVINFKREAKKTDAISLSMMEQSTGIDILNRMKKKGLITEKNDPADKRARLVSLTDKGKALLVQIGFHLYKVSYLLYHDIKGEDKQQLIDLLTETVDKQEQIRTNIKNRGIDEMITSRYGEKALDKVLSAFKQQVKQQEKIMKGIADKDIDKLLRSFHK</sequence>
<keyword evidence="2" id="KW-0238">DNA-binding</keyword>
<keyword evidence="6" id="KW-1185">Reference proteome</keyword>
<dbReference type="Pfam" id="PF13463">
    <property type="entry name" value="HTH_27"/>
    <property type="match status" value="1"/>
</dbReference>
<comment type="caution">
    <text evidence="5">The sequence shown here is derived from an EMBL/GenBank/DDBJ whole genome shotgun (WGS) entry which is preliminary data.</text>
</comment>
<dbReference type="InterPro" id="IPR000835">
    <property type="entry name" value="HTH_MarR-typ"/>
</dbReference>